<evidence type="ECO:0000313" key="8">
    <source>
        <dbReference type="Proteomes" id="UP000826254"/>
    </source>
</evidence>
<evidence type="ECO:0000313" key="7">
    <source>
        <dbReference type="EMBL" id="QZP38002.1"/>
    </source>
</evidence>
<name>A0A8T8WDQ9_9EURY</name>
<protein>
    <submittedName>
        <fullName evidence="7">HTTM domain-containing protein</fullName>
    </submittedName>
</protein>
<keyword evidence="4 5" id="KW-0472">Membrane</keyword>
<dbReference type="SMART" id="SM00752">
    <property type="entry name" value="HTTM"/>
    <property type="match status" value="1"/>
</dbReference>
<dbReference type="PANTHER" id="PTHR39535:SF2">
    <property type="entry name" value="HTTM DOMAIN-CONTAINING PROTEIN"/>
    <property type="match status" value="1"/>
</dbReference>
<dbReference type="PANTHER" id="PTHR39535">
    <property type="entry name" value="SPORULATION-DELAYING PROTEIN SDPB"/>
    <property type="match status" value="1"/>
</dbReference>
<evidence type="ECO:0000256" key="3">
    <source>
        <dbReference type="ARBA" id="ARBA00022989"/>
    </source>
</evidence>
<feature type="transmembrane region" description="Helical" evidence="5">
    <location>
        <begin position="165"/>
        <end position="183"/>
    </location>
</feature>
<dbReference type="KEGG" id="hmp:K6T50_02215"/>
<feature type="transmembrane region" description="Helical" evidence="5">
    <location>
        <begin position="86"/>
        <end position="104"/>
    </location>
</feature>
<dbReference type="Proteomes" id="UP000826254">
    <property type="component" value="Chromosome"/>
</dbReference>
<dbReference type="AlphaFoldDB" id="A0A8T8WDQ9"/>
<sequence length="523" mass="56694">MALRTHLASLRRDLQTALARRLFVDRRALVALRVALGTLLLTDLLLRARSLAFFYTDSGALPRSALLARYPITANVSVYTLFGGEWWVGLLFVAAGIAALALALGYRTKAAAICSLILLVSLHARNPLVLNGGDSLLRRTLLWCLFLPLGSGLLLGDRTRCRHPAAIGLLVQPVVLYVINAVIKLRGDAWPSGRAVPMVFSIDSLTVLLGDRLAAYPDLLSGLGFAWIVLLCCSPLLVVATGRRRTALVGAFASAHAGMALTLGVGLFPFVSLAALLPYLPPRVWDTVEKRWNRTVRTIAATPAGRTLRMARSLGASVRSGSVEIGAAPAALRGVLPSRIPADGDRRGPITSRLVDRERLAAAARSTGRGVATVLLLVVVVWNAAALGYVDVPETDAVEVTPRETRWDMFAPSPPIEDVWYVAVGTTGSGETVDVIHGGDPNLRPSERPKGAYPSARWRKYLEVVRWSDDDALRERFASALCTRWNANHRTHVEAINVHVLSQPTRLNGTEPIRESRVRTHAC</sequence>
<feature type="transmembrane region" description="Helical" evidence="5">
    <location>
        <begin position="247"/>
        <end position="280"/>
    </location>
</feature>
<evidence type="ECO:0000256" key="1">
    <source>
        <dbReference type="ARBA" id="ARBA00004127"/>
    </source>
</evidence>
<feature type="domain" description="HTTM-like" evidence="6">
    <location>
        <begin position="21"/>
        <end position="284"/>
    </location>
</feature>
<evidence type="ECO:0000256" key="5">
    <source>
        <dbReference type="SAM" id="Phobius"/>
    </source>
</evidence>
<gene>
    <name evidence="7" type="ORF">K6T50_02215</name>
</gene>
<evidence type="ECO:0000256" key="2">
    <source>
        <dbReference type="ARBA" id="ARBA00022692"/>
    </source>
</evidence>
<dbReference type="InterPro" id="IPR011020">
    <property type="entry name" value="HTTM-like"/>
</dbReference>
<feature type="transmembrane region" description="Helical" evidence="5">
    <location>
        <begin position="28"/>
        <end position="46"/>
    </location>
</feature>
<dbReference type="RefSeq" id="WP_222607807.1">
    <property type="nucleotide sequence ID" value="NZ_CP081958.1"/>
</dbReference>
<dbReference type="GO" id="GO:0012505">
    <property type="term" value="C:endomembrane system"/>
    <property type="evidence" value="ECO:0007669"/>
    <property type="project" value="UniProtKB-SubCell"/>
</dbReference>
<comment type="subcellular location">
    <subcellularLocation>
        <location evidence="1">Endomembrane system</location>
        <topology evidence="1">Multi-pass membrane protein</topology>
    </subcellularLocation>
</comment>
<evidence type="ECO:0000259" key="6">
    <source>
        <dbReference type="SMART" id="SM00752"/>
    </source>
</evidence>
<keyword evidence="8" id="KW-1185">Reference proteome</keyword>
<dbReference type="InterPro" id="IPR052964">
    <property type="entry name" value="Sporulation_signal_mat"/>
</dbReference>
<dbReference type="EMBL" id="CP081958">
    <property type="protein sequence ID" value="QZP38002.1"/>
    <property type="molecule type" value="Genomic_DNA"/>
</dbReference>
<organism evidence="7 8">
    <name type="scientific">Halobaculum magnesiiphilum</name>
    <dbReference type="NCBI Taxonomy" id="1017351"/>
    <lineage>
        <taxon>Archaea</taxon>
        <taxon>Methanobacteriati</taxon>
        <taxon>Methanobacteriota</taxon>
        <taxon>Stenosarchaea group</taxon>
        <taxon>Halobacteria</taxon>
        <taxon>Halobacteriales</taxon>
        <taxon>Haloferacaceae</taxon>
        <taxon>Halobaculum</taxon>
    </lineage>
</organism>
<evidence type="ECO:0000256" key="4">
    <source>
        <dbReference type="ARBA" id="ARBA00023136"/>
    </source>
</evidence>
<accession>A0A8T8WDQ9</accession>
<feature type="transmembrane region" description="Helical" evidence="5">
    <location>
        <begin position="219"/>
        <end position="240"/>
    </location>
</feature>
<reference evidence="7 8" key="1">
    <citation type="journal article" date="2021" name="Int. J. Syst. Evol. Microbiol.">
        <title>Halobaculum halophilum sp. nov. and Halobaculum salinum sp. nov., isolated from salt lake and saline soil.</title>
        <authorList>
            <person name="Cui H.L."/>
            <person name="Shi X.W."/>
            <person name="Yin X.M."/>
            <person name="Yang X.Y."/>
            <person name="Hou J."/>
            <person name="Zhu L."/>
        </authorList>
    </citation>
    <scope>NUCLEOTIDE SEQUENCE [LARGE SCALE GENOMIC DNA]</scope>
    <source>
        <strain evidence="7 8">NBRC 109044</strain>
    </source>
</reference>
<dbReference type="GeneID" id="67176919"/>
<proteinExistence type="predicted"/>
<keyword evidence="2 5" id="KW-0812">Transmembrane</keyword>
<keyword evidence="3 5" id="KW-1133">Transmembrane helix</keyword>